<sequence>MLFSKALLTALPAILFGGANAAIIRRDTLIFLPFETIVAPADGTAIVGGQSFNLNYPVSVFGRCPSSLYGLRLFVLDHVPTDADVNANFSDHLFQFGNFWLGWTAPGKSDQTPPNIPNLPPLPSNFTMPELSIGDTTVYFVVVQDMSCVPNIPGVGVSYSAIEYSDAAATKRDIDALL</sequence>
<keyword evidence="1" id="KW-0732">Signal</keyword>
<protein>
    <submittedName>
        <fullName evidence="2">Uncharacterized protein</fullName>
    </submittedName>
</protein>
<comment type="caution">
    <text evidence="2">The sequence shown here is derived from an EMBL/GenBank/DDBJ whole genome shotgun (WGS) entry which is preliminary data.</text>
</comment>
<evidence type="ECO:0000256" key="1">
    <source>
        <dbReference type="SAM" id="SignalP"/>
    </source>
</evidence>
<dbReference type="Proteomes" id="UP000292702">
    <property type="component" value="Unassembled WGS sequence"/>
</dbReference>
<evidence type="ECO:0000313" key="2">
    <source>
        <dbReference type="EMBL" id="TCD68592.1"/>
    </source>
</evidence>
<dbReference type="OrthoDB" id="2769307at2759"/>
<evidence type="ECO:0000313" key="3">
    <source>
        <dbReference type="Proteomes" id="UP000292702"/>
    </source>
</evidence>
<accession>A0A4R0RN31</accession>
<organism evidence="2 3">
    <name type="scientific">Steccherinum ochraceum</name>
    <dbReference type="NCBI Taxonomy" id="92696"/>
    <lineage>
        <taxon>Eukaryota</taxon>
        <taxon>Fungi</taxon>
        <taxon>Dikarya</taxon>
        <taxon>Basidiomycota</taxon>
        <taxon>Agaricomycotina</taxon>
        <taxon>Agaricomycetes</taxon>
        <taxon>Polyporales</taxon>
        <taxon>Steccherinaceae</taxon>
        <taxon>Steccherinum</taxon>
    </lineage>
</organism>
<dbReference type="EMBL" id="RWJN01000062">
    <property type="protein sequence ID" value="TCD68592.1"/>
    <property type="molecule type" value="Genomic_DNA"/>
</dbReference>
<name>A0A4R0RN31_9APHY</name>
<proteinExistence type="predicted"/>
<keyword evidence="3" id="KW-1185">Reference proteome</keyword>
<reference evidence="2 3" key="1">
    <citation type="submission" date="2018-11" db="EMBL/GenBank/DDBJ databases">
        <title>Genome assembly of Steccherinum ochraceum LE-BIN_3174, the white-rot fungus of the Steccherinaceae family (The Residual Polyporoid clade, Polyporales, Basidiomycota).</title>
        <authorList>
            <person name="Fedorova T.V."/>
            <person name="Glazunova O.A."/>
            <person name="Landesman E.O."/>
            <person name="Moiseenko K.V."/>
            <person name="Psurtseva N.V."/>
            <person name="Savinova O.S."/>
            <person name="Shakhova N.V."/>
            <person name="Tyazhelova T.V."/>
            <person name="Vasina D.V."/>
        </authorList>
    </citation>
    <scope>NUCLEOTIDE SEQUENCE [LARGE SCALE GENOMIC DNA]</scope>
    <source>
        <strain evidence="2 3">LE-BIN_3174</strain>
    </source>
</reference>
<dbReference type="AlphaFoldDB" id="A0A4R0RN31"/>
<feature type="chain" id="PRO_5020678155" evidence="1">
    <location>
        <begin position="22"/>
        <end position="178"/>
    </location>
</feature>
<gene>
    <name evidence="2" type="ORF">EIP91_010381</name>
</gene>
<feature type="signal peptide" evidence="1">
    <location>
        <begin position="1"/>
        <end position="21"/>
    </location>
</feature>